<evidence type="ECO:0000256" key="4">
    <source>
        <dbReference type="SAM" id="MobiDB-lite"/>
    </source>
</evidence>
<dbReference type="Proteomes" id="UP000515151">
    <property type="component" value="Chromosome 6"/>
</dbReference>
<dbReference type="AlphaFoldDB" id="A0A6P8EAM1"/>
<proteinExistence type="inferred from homology"/>
<keyword evidence="5" id="KW-1185">Reference proteome</keyword>
<evidence type="ECO:0000256" key="3">
    <source>
        <dbReference type="SAM" id="Coils"/>
    </source>
</evidence>
<dbReference type="GO" id="GO:0009904">
    <property type="term" value="P:chloroplast accumulation movement"/>
    <property type="evidence" value="ECO:0007669"/>
    <property type="project" value="TreeGrafter"/>
</dbReference>
<dbReference type="GO" id="GO:0009903">
    <property type="term" value="P:chloroplast avoidance movement"/>
    <property type="evidence" value="ECO:0007669"/>
    <property type="project" value="TreeGrafter"/>
</dbReference>
<dbReference type="OrthoDB" id="4585693at2759"/>
<feature type="compositionally biased region" description="Basic and acidic residues" evidence="4">
    <location>
        <begin position="193"/>
        <end position="206"/>
    </location>
</feature>
<name>A0A6P8EAM1_PUNGR</name>
<evidence type="ECO:0000256" key="2">
    <source>
        <dbReference type="ARBA" id="ARBA00023054"/>
    </source>
</evidence>
<dbReference type="RefSeq" id="XP_031402323.1">
    <property type="nucleotide sequence ID" value="XM_031546463.1"/>
</dbReference>
<evidence type="ECO:0000256" key="1">
    <source>
        <dbReference type="ARBA" id="ARBA00005485"/>
    </source>
</evidence>
<gene>
    <name evidence="6" type="primary">LOC116211925</name>
</gene>
<sequence>MVGYGSYMTGKEEGGIVVVGRAEIDTRPPFKSVKEAVLLFGERVLAGEVISSKLKEIRAANKITGHAVQSRIAALMAELEEAKQYLQRMRGENEALARRVKALQLELEEARRELNRLRQSRAQELQKQALLKPEIEDVKFVENLTTVEVVKKRIEEDQEDQDEDEAEGFQFHREKKKRLVKFASPPSLTRIIGTKEDQDSDNKNVLERPPSLKKKIGMKKPLIGIIGFFLSKKKGNQEHE</sequence>
<dbReference type="GeneID" id="116211925"/>
<reference evidence="5" key="1">
    <citation type="journal article" date="2020" name="Plant Biotechnol. J.">
        <title>The pomegranate (Punica granatum L.) draft genome dissects genetic divergence between soft- and hard-seeded cultivars.</title>
        <authorList>
            <person name="Luo X."/>
            <person name="Li H."/>
            <person name="Wu Z."/>
            <person name="Yao W."/>
            <person name="Zhao P."/>
            <person name="Cao D."/>
            <person name="Yu H."/>
            <person name="Li K."/>
            <person name="Poudel K."/>
            <person name="Zhao D."/>
            <person name="Zhang F."/>
            <person name="Xia X."/>
            <person name="Chen L."/>
            <person name="Wang Q."/>
            <person name="Jing D."/>
            <person name="Cao S."/>
        </authorList>
    </citation>
    <scope>NUCLEOTIDE SEQUENCE [LARGE SCALE GENOMIC DNA]</scope>
    <source>
        <strain evidence="5">cv. Tunisia</strain>
    </source>
</reference>
<organism evidence="5 6">
    <name type="scientific">Punica granatum</name>
    <name type="common">Pomegranate</name>
    <dbReference type="NCBI Taxonomy" id="22663"/>
    <lineage>
        <taxon>Eukaryota</taxon>
        <taxon>Viridiplantae</taxon>
        <taxon>Streptophyta</taxon>
        <taxon>Embryophyta</taxon>
        <taxon>Tracheophyta</taxon>
        <taxon>Spermatophyta</taxon>
        <taxon>Magnoliopsida</taxon>
        <taxon>eudicotyledons</taxon>
        <taxon>Gunneridae</taxon>
        <taxon>Pentapetalae</taxon>
        <taxon>rosids</taxon>
        <taxon>malvids</taxon>
        <taxon>Myrtales</taxon>
        <taxon>Lythraceae</taxon>
        <taxon>Punica</taxon>
    </lineage>
</organism>
<comment type="similarity">
    <text evidence="1">Belongs to the WEB family.</text>
</comment>
<reference evidence="6" key="2">
    <citation type="submission" date="2025-08" db="UniProtKB">
        <authorList>
            <consortium name="RefSeq"/>
        </authorList>
    </citation>
    <scope>IDENTIFICATION</scope>
    <source>
        <tissue evidence="6">Leaf</tissue>
    </source>
</reference>
<dbReference type="PANTHER" id="PTHR32054:SF9">
    <property type="entry name" value="OS04G0116200 PROTEIN"/>
    <property type="match status" value="1"/>
</dbReference>
<accession>A0A6P8EAM1</accession>
<keyword evidence="2 3" id="KW-0175">Coiled coil</keyword>
<feature type="region of interest" description="Disordered" evidence="4">
    <location>
        <begin position="190"/>
        <end position="213"/>
    </location>
</feature>
<dbReference type="GO" id="GO:0005829">
    <property type="term" value="C:cytosol"/>
    <property type="evidence" value="ECO:0007669"/>
    <property type="project" value="TreeGrafter"/>
</dbReference>
<evidence type="ECO:0000313" key="6">
    <source>
        <dbReference type="RefSeq" id="XP_031402323.1"/>
    </source>
</evidence>
<feature type="coiled-coil region" evidence="3">
    <location>
        <begin position="72"/>
        <end position="167"/>
    </location>
</feature>
<dbReference type="PANTHER" id="PTHR32054">
    <property type="entry name" value="HEAVY CHAIN, PUTATIVE, EXPRESSED-RELATED-RELATED"/>
    <property type="match status" value="1"/>
</dbReference>
<evidence type="ECO:0000313" key="5">
    <source>
        <dbReference type="Proteomes" id="UP000515151"/>
    </source>
</evidence>
<protein>
    <submittedName>
        <fullName evidence="6">WEB family protein At2g17940</fullName>
    </submittedName>
</protein>